<evidence type="ECO:0000256" key="2">
    <source>
        <dbReference type="ARBA" id="ARBA00006375"/>
    </source>
</evidence>
<protein>
    <submittedName>
        <fullName evidence="14">Mitochondrial carrier family</fullName>
    </submittedName>
</protein>
<dbReference type="SUPFAM" id="SSF50978">
    <property type="entry name" value="WD40 repeat-like"/>
    <property type="match status" value="1"/>
</dbReference>
<comment type="subcellular location">
    <subcellularLocation>
        <location evidence="1">Mitochondrion inner membrane</location>
        <topology evidence="1">Multi-pass membrane protein</topology>
    </subcellularLocation>
</comment>
<keyword evidence="15" id="KW-1185">Reference proteome</keyword>
<dbReference type="EMBL" id="JAAOAR010000518">
    <property type="protein sequence ID" value="KAF5579570.1"/>
    <property type="molecule type" value="Genomic_DNA"/>
</dbReference>
<evidence type="ECO:0000256" key="7">
    <source>
        <dbReference type="ARBA" id="ARBA00022792"/>
    </source>
</evidence>
<keyword evidence="9" id="KW-0496">Mitochondrion</keyword>
<feature type="repeat" description="WD" evidence="11">
    <location>
        <begin position="589"/>
        <end position="630"/>
    </location>
</feature>
<evidence type="ECO:0000313" key="15">
    <source>
        <dbReference type="Proteomes" id="UP000544095"/>
    </source>
</evidence>
<dbReference type="SUPFAM" id="SSF103506">
    <property type="entry name" value="Mitochondrial carrier"/>
    <property type="match status" value="1"/>
</dbReference>
<comment type="similarity">
    <text evidence="2">Belongs to the mitochondrial carrier (TC 2.A.29) family.</text>
</comment>
<dbReference type="SMART" id="SM00320">
    <property type="entry name" value="WD40"/>
    <property type="match status" value="5"/>
</dbReference>
<feature type="repeat" description="Solcar" evidence="12">
    <location>
        <begin position="72"/>
        <end position="226"/>
    </location>
</feature>
<keyword evidence="10 12" id="KW-0472">Membrane</keyword>
<gene>
    <name evidence="14" type="ORF">FPANT_9596</name>
</gene>
<feature type="repeat" description="Solcar" evidence="12">
    <location>
        <begin position="235"/>
        <end position="324"/>
    </location>
</feature>
<evidence type="ECO:0000256" key="13">
    <source>
        <dbReference type="SAM" id="MobiDB-lite"/>
    </source>
</evidence>
<evidence type="ECO:0000256" key="12">
    <source>
        <dbReference type="PROSITE-ProRule" id="PRU00282"/>
    </source>
</evidence>
<organism evidence="14 15">
    <name type="scientific">Fusarium pseudoanthophilum</name>
    <dbReference type="NCBI Taxonomy" id="48495"/>
    <lineage>
        <taxon>Eukaryota</taxon>
        <taxon>Fungi</taxon>
        <taxon>Dikarya</taxon>
        <taxon>Ascomycota</taxon>
        <taxon>Pezizomycotina</taxon>
        <taxon>Sordariomycetes</taxon>
        <taxon>Hypocreomycetidae</taxon>
        <taxon>Hypocreales</taxon>
        <taxon>Nectriaceae</taxon>
        <taxon>Fusarium</taxon>
        <taxon>Fusarium fujikuroi species complex</taxon>
    </lineage>
</organism>
<dbReference type="GO" id="GO:0005743">
    <property type="term" value="C:mitochondrial inner membrane"/>
    <property type="evidence" value="ECO:0007669"/>
    <property type="project" value="UniProtKB-SubCell"/>
</dbReference>
<dbReference type="InterPro" id="IPR018108">
    <property type="entry name" value="MCP_transmembrane"/>
</dbReference>
<keyword evidence="5 12" id="KW-0812">Transmembrane</keyword>
<evidence type="ECO:0000256" key="5">
    <source>
        <dbReference type="ARBA" id="ARBA00022692"/>
    </source>
</evidence>
<evidence type="ECO:0000256" key="10">
    <source>
        <dbReference type="ARBA" id="ARBA00023136"/>
    </source>
</evidence>
<dbReference type="Proteomes" id="UP000544095">
    <property type="component" value="Unassembled WGS sequence"/>
</dbReference>
<dbReference type="AlphaFoldDB" id="A0A8H5KS86"/>
<evidence type="ECO:0000256" key="6">
    <source>
        <dbReference type="ARBA" id="ARBA00022737"/>
    </source>
</evidence>
<evidence type="ECO:0000256" key="3">
    <source>
        <dbReference type="ARBA" id="ARBA00022448"/>
    </source>
</evidence>
<proteinExistence type="inferred from homology"/>
<keyword evidence="6" id="KW-0677">Repeat</keyword>
<evidence type="ECO:0000256" key="11">
    <source>
        <dbReference type="PROSITE-ProRule" id="PRU00221"/>
    </source>
</evidence>
<reference evidence="14 15" key="1">
    <citation type="submission" date="2020-05" db="EMBL/GenBank/DDBJ databases">
        <title>Identification and distribution of gene clusters putatively required for synthesis of sphingolipid metabolism inhibitors in phylogenetically diverse species of the filamentous fungus Fusarium.</title>
        <authorList>
            <person name="Kim H.-S."/>
            <person name="Busman M."/>
            <person name="Brown D.W."/>
            <person name="Divon H."/>
            <person name="Uhlig S."/>
            <person name="Proctor R.H."/>
        </authorList>
    </citation>
    <scope>NUCLEOTIDE SEQUENCE [LARGE SCALE GENOMIC DNA]</scope>
    <source>
        <strain evidence="14 15">NRRL 25211</strain>
    </source>
</reference>
<evidence type="ECO:0000256" key="1">
    <source>
        <dbReference type="ARBA" id="ARBA00004448"/>
    </source>
</evidence>
<evidence type="ECO:0000313" key="14">
    <source>
        <dbReference type="EMBL" id="KAF5579570.1"/>
    </source>
</evidence>
<dbReference type="InterPro" id="IPR045315">
    <property type="entry name" value="Mtm1-like"/>
</dbReference>
<keyword evidence="7" id="KW-0999">Mitochondrion inner membrane</keyword>
<accession>A0A8H5KS86</accession>
<feature type="region of interest" description="Disordered" evidence="13">
    <location>
        <begin position="1"/>
        <end position="25"/>
    </location>
</feature>
<dbReference type="Pfam" id="PF00153">
    <property type="entry name" value="Mito_carr"/>
    <property type="match status" value="4"/>
</dbReference>
<dbReference type="InterPro" id="IPR036322">
    <property type="entry name" value="WD40_repeat_dom_sf"/>
</dbReference>
<dbReference type="InterPro" id="IPR023395">
    <property type="entry name" value="MCP_dom_sf"/>
</dbReference>
<evidence type="ECO:0000256" key="9">
    <source>
        <dbReference type="ARBA" id="ARBA00023128"/>
    </source>
</evidence>
<dbReference type="PROSITE" id="PS50294">
    <property type="entry name" value="WD_REPEATS_REGION"/>
    <property type="match status" value="1"/>
</dbReference>
<dbReference type="InterPro" id="IPR001680">
    <property type="entry name" value="WD40_rpt"/>
</dbReference>
<dbReference type="GO" id="GO:1990542">
    <property type="term" value="P:mitochondrial transmembrane transport"/>
    <property type="evidence" value="ECO:0007669"/>
    <property type="project" value="InterPro"/>
</dbReference>
<dbReference type="Pfam" id="PF00400">
    <property type="entry name" value="WD40"/>
    <property type="match status" value="3"/>
</dbReference>
<feature type="repeat" description="Solcar" evidence="12">
    <location>
        <begin position="358"/>
        <end position="458"/>
    </location>
</feature>
<dbReference type="InterPro" id="IPR015943">
    <property type="entry name" value="WD40/YVTN_repeat-like_dom_sf"/>
</dbReference>
<dbReference type="Gene3D" id="1.50.40.10">
    <property type="entry name" value="Mitochondrial carrier domain"/>
    <property type="match status" value="2"/>
</dbReference>
<evidence type="ECO:0000256" key="4">
    <source>
        <dbReference type="ARBA" id="ARBA00022574"/>
    </source>
</evidence>
<dbReference type="PANTHER" id="PTHR45760:SF2">
    <property type="entry name" value="FI19922P1-RELATED"/>
    <property type="match status" value="1"/>
</dbReference>
<dbReference type="InterPro" id="IPR019775">
    <property type="entry name" value="WD40_repeat_CS"/>
</dbReference>
<evidence type="ECO:0000256" key="8">
    <source>
        <dbReference type="ARBA" id="ARBA00022989"/>
    </source>
</evidence>
<sequence length="866" mass="94376">MATVGTNRPSGYDHHHHHNHHQNPLQADDEFSLRHMMDAEPTGPNDGRDILSGSKSIPAAGAGSNNNGVVDITATQKMVSAMSGSLLTSLLVTPLDVVRVRLQSQKVPRSTVDFSKLAITTTSLSPAQTAELGITSCCREVFFSGGNAEFCLAAPRIDGIVAPPAPAECAVEEVQRRTFSSTFDGLRKIARNEGVTTLWRGLSPTLVMAIPSNIIYFTGYDYLRFNPKSPFSHFSDTSAPLTAGSAARVLAATAVSPIELVKTRMQAAHGASTTNHLVEAFESVKEMVGSHGYTALWRGLTLTLWRDVPFSGLYWWGYESIRSRLTDYREQRHGHSLPLEEDLSEARRRSQVQENHTETFVDAFTAGALSGAFASFVTTPFDVGKTRTQIYQDSSKKAKQGSASAVAAPEERSMVRLLWHIFKTEGASGLWKGWIPRTLKVAPACAIMISSYEVGKRAFRGVNERHLHSSNDQYQESINIDGIQCSCFLASLKFWTSEPKVGQYSVIEAAIHNEKWDSEDFNLQRLMISLKFQAIMYTLNCADGLSLGRDVYVLGIHRTSVGLASISSDQFLSVLDPTRLSAGPQRRLPTQHGNLTTLQVFDSNASIVCTAGENGTVAVWDLRQGANVVQFQASQAPILSMACSLDTQTIAVGTELQNHTASILLWDVRSTPSSKAHYQEVHSDDVTDLSFNPSNPALLLSGSTDGLVNVYDTRVADEDDLTVQTCNVDASIHRAAWLSATEVAALSHDERCALYDVSEERANGDAVQDFGDMRSVLGCQYVADITPKMDGSGAILGAGAQDKQGFELVFLAKNPNGEGWALDRENSVGLPGAHEEEIVRSFCFFDEAHVVYTAGEDGNVKAWRPN</sequence>
<dbReference type="PROSITE" id="PS00678">
    <property type="entry name" value="WD_REPEATS_1"/>
    <property type="match status" value="1"/>
</dbReference>
<dbReference type="Gene3D" id="2.130.10.10">
    <property type="entry name" value="YVTN repeat-like/Quinoprotein amine dehydrogenase"/>
    <property type="match status" value="2"/>
</dbReference>
<name>A0A8H5KS86_9HYPO</name>
<keyword evidence="8" id="KW-1133">Transmembrane helix</keyword>
<comment type="caution">
    <text evidence="14">The sequence shown here is derived from an EMBL/GenBank/DDBJ whole genome shotgun (WGS) entry which is preliminary data.</text>
</comment>
<feature type="repeat" description="WD" evidence="11">
    <location>
        <begin position="679"/>
        <end position="714"/>
    </location>
</feature>
<dbReference type="PROSITE" id="PS50920">
    <property type="entry name" value="SOLCAR"/>
    <property type="match status" value="3"/>
</dbReference>
<dbReference type="PANTHER" id="PTHR45760">
    <property type="entry name" value="FI19922P1-RELATED"/>
    <property type="match status" value="1"/>
</dbReference>
<keyword evidence="3" id="KW-0813">Transport</keyword>
<keyword evidence="4 11" id="KW-0853">WD repeat</keyword>
<dbReference type="PROSITE" id="PS50082">
    <property type="entry name" value="WD_REPEATS_2"/>
    <property type="match status" value="2"/>
</dbReference>